<gene>
    <name evidence="4" type="ORF">STRIC_0127</name>
</gene>
<dbReference type="InterPro" id="IPR001387">
    <property type="entry name" value="Cro/C1-type_HTH"/>
</dbReference>
<dbReference type="RefSeq" id="WP_008087633.1">
    <property type="nucleotide sequence ID" value="NZ_AEUX02000003.1"/>
</dbReference>
<sequence length="126" mass="14937">MNKFSEQLKHLRLEKNFSQDYLAEQLFISRQAISKWENNEACPDMTNLIKLATIFEVSLDQLILGKKPEKTVERIIENKPYDIKAVIRNFWLIFGNILIAFFVLYSIFLFLDFLGIAPQNLRQLFY</sequence>
<keyword evidence="1 4" id="KW-0238">DNA-binding</keyword>
<dbReference type="CDD" id="cd00093">
    <property type="entry name" value="HTH_XRE"/>
    <property type="match status" value="1"/>
</dbReference>
<evidence type="ECO:0000259" key="3">
    <source>
        <dbReference type="PROSITE" id="PS50943"/>
    </source>
</evidence>
<dbReference type="Gene3D" id="1.10.260.40">
    <property type="entry name" value="lambda repressor-like DNA-binding domains"/>
    <property type="match status" value="1"/>
</dbReference>
<dbReference type="GO" id="GO:0003677">
    <property type="term" value="F:DNA binding"/>
    <property type="evidence" value="ECO:0007669"/>
    <property type="project" value="UniProtKB-KW"/>
</dbReference>
<dbReference type="AlphaFoldDB" id="G5K0K5"/>
<evidence type="ECO:0000256" key="2">
    <source>
        <dbReference type="SAM" id="Phobius"/>
    </source>
</evidence>
<comment type="caution">
    <text evidence="4">The sequence shown here is derived from an EMBL/GenBank/DDBJ whole genome shotgun (WGS) entry which is preliminary data.</text>
</comment>
<proteinExistence type="predicted"/>
<dbReference type="InterPro" id="IPR010982">
    <property type="entry name" value="Lambda_DNA-bd_dom_sf"/>
</dbReference>
<evidence type="ECO:0000256" key="1">
    <source>
        <dbReference type="ARBA" id="ARBA00023125"/>
    </source>
</evidence>
<dbReference type="Pfam" id="PF01381">
    <property type="entry name" value="HTH_3"/>
    <property type="match status" value="1"/>
</dbReference>
<dbReference type="PANTHER" id="PTHR46558:SF4">
    <property type="entry name" value="DNA-BIDING PHAGE PROTEIN"/>
    <property type="match status" value="1"/>
</dbReference>
<reference evidence="4 5" key="1">
    <citation type="journal article" date="2014" name="Int. J. Syst. Evol. Microbiol.">
        <title>Phylogenomics and the dynamic genome evolution of the genus Streptococcus.</title>
        <authorList>
            <consortium name="The Broad Institute Genome Sequencing Platform"/>
            <person name="Richards V.P."/>
            <person name="Palmer S.R."/>
            <person name="Pavinski Bitar P.D."/>
            <person name="Qin X."/>
            <person name="Weinstock G.M."/>
            <person name="Highlander S.K."/>
            <person name="Town C.D."/>
            <person name="Burne R.A."/>
            <person name="Stanhope M.J."/>
        </authorList>
    </citation>
    <scope>NUCLEOTIDE SEQUENCE [LARGE SCALE GENOMIC DNA]</scope>
    <source>
        <strain evidence="4 5">707-05</strain>
    </source>
</reference>
<feature type="domain" description="HTH cro/C1-type" evidence="3">
    <location>
        <begin position="8"/>
        <end position="62"/>
    </location>
</feature>
<keyword evidence="2" id="KW-0472">Membrane</keyword>
<dbReference type="PROSITE" id="PS50943">
    <property type="entry name" value="HTH_CROC1"/>
    <property type="match status" value="1"/>
</dbReference>
<accession>G5K0K5</accession>
<feature type="transmembrane region" description="Helical" evidence="2">
    <location>
        <begin position="90"/>
        <end position="111"/>
    </location>
</feature>
<dbReference type="STRING" id="764299.STRIC_0127"/>
<keyword evidence="5" id="KW-1185">Reference proteome</keyword>
<name>G5K0K5_9STRE</name>
<keyword evidence="2" id="KW-0812">Transmembrane</keyword>
<dbReference type="PANTHER" id="PTHR46558">
    <property type="entry name" value="TRACRIPTIONAL REGULATORY PROTEIN-RELATED-RELATED"/>
    <property type="match status" value="1"/>
</dbReference>
<organism evidence="4 5">
    <name type="scientific">Streptococcus ictaluri 707-05</name>
    <dbReference type="NCBI Taxonomy" id="764299"/>
    <lineage>
        <taxon>Bacteria</taxon>
        <taxon>Bacillati</taxon>
        <taxon>Bacillota</taxon>
        <taxon>Bacilli</taxon>
        <taxon>Lactobacillales</taxon>
        <taxon>Streptococcaceae</taxon>
        <taxon>Streptococcus</taxon>
    </lineage>
</organism>
<dbReference type="eggNOG" id="COG1396">
    <property type="taxonomic scope" value="Bacteria"/>
</dbReference>
<dbReference type="EMBL" id="AEUX02000003">
    <property type="protein sequence ID" value="EHI70503.1"/>
    <property type="molecule type" value="Genomic_DNA"/>
</dbReference>
<protein>
    <submittedName>
        <fullName evidence="4">DNA-binding helix-turn-helix protein</fullName>
    </submittedName>
</protein>
<dbReference type="OrthoDB" id="9805856at2"/>
<dbReference type="SUPFAM" id="SSF47413">
    <property type="entry name" value="lambda repressor-like DNA-binding domains"/>
    <property type="match status" value="1"/>
</dbReference>
<evidence type="ECO:0000313" key="5">
    <source>
        <dbReference type="Proteomes" id="UP000003330"/>
    </source>
</evidence>
<dbReference type="Proteomes" id="UP000003330">
    <property type="component" value="Unassembled WGS sequence"/>
</dbReference>
<dbReference type="SMART" id="SM00530">
    <property type="entry name" value="HTH_XRE"/>
    <property type="match status" value="1"/>
</dbReference>
<keyword evidence="2" id="KW-1133">Transmembrane helix</keyword>
<evidence type="ECO:0000313" key="4">
    <source>
        <dbReference type="EMBL" id="EHI70503.1"/>
    </source>
</evidence>